<reference evidence="14" key="1">
    <citation type="submission" date="2016-10" db="EMBL/GenBank/DDBJ databases">
        <authorList>
            <person name="de Groot N.N."/>
        </authorList>
    </citation>
    <scope>NUCLEOTIDE SEQUENCE</scope>
</reference>
<keyword evidence="8" id="KW-0408">Iron</keyword>
<evidence type="ECO:0000256" key="5">
    <source>
        <dbReference type="ARBA" id="ARBA00022692"/>
    </source>
</evidence>
<keyword evidence="7 12" id="KW-1133">Transmembrane helix</keyword>
<evidence type="ECO:0000256" key="11">
    <source>
        <dbReference type="ARBA" id="ARBA00023136"/>
    </source>
</evidence>
<evidence type="ECO:0000256" key="3">
    <source>
        <dbReference type="ARBA" id="ARBA00022475"/>
    </source>
</evidence>
<dbReference type="GO" id="GO:0015093">
    <property type="term" value="F:ferrous iron transmembrane transporter activity"/>
    <property type="evidence" value="ECO:0007669"/>
    <property type="project" value="InterPro"/>
</dbReference>
<keyword evidence="10" id="KW-0342">GTP-binding</keyword>
<evidence type="ECO:0000259" key="13">
    <source>
        <dbReference type="PROSITE" id="PS51711"/>
    </source>
</evidence>
<organism evidence="14">
    <name type="scientific">hydrothermal vent metagenome</name>
    <dbReference type="NCBI Taxonomy" id="652676"/>
    <lineage>
        <taxon>unclassified sequences</taxon>
        <taxon>metagenomes</taxon>
        <taxon>ecological metagenomes</taxon>
    </lineage>
</organism>
<accession>A0A1W1BX78</accession>
<evidence type="ECO:0000256" key="2">
    <source>
        <dbReference type="ARBA" id="ARBA00022448"/>
    </source>
</evidence>
<feature type="transmembrane region" description="Helical" evidence="12">
    <location>
        <begin position="615"/>
        <end position="636"/>
    </location>
</feature>
<evidence type="ECO:0000256" key="1">
    <source>
        <dbReference type="ARBA" id="ARBA00004651"/>
    </source>
</evidence>
<dbReference type="InterPro" id="IPR006073">
    <property type="entry name" value="GTP-bd"/>
</dbReference>
<dbReference type="SUPFAM" id="SSF52540">
    <property type="entry name" value="P-loop containing nucleoside triphosphate hydrolases"/>
    <property type="match status" value="1"/>
</dbReference>
<keyword evidence="6" id="KW-0547">Nucleotide-binding</keyword>
<dbReference type="NCBIfam" id="TIGR00437">
    <property type="entry name" value="feoB"/>
    <property type="match status" value="1"/>
</dbReference>
<keyword evidence="9" id="KW-0406">Ion transport</keyword>
<dbReference type="InterPro" id="IPR003373">
    <property type="entry name" value="Fe2_transport_prot-B"/>
</dbReference>
<evidence type="ECO:0000256" key="10">
    <source>
        <dbReference type="ARBA" id="ARBA00023134"/>
    </source>
</evidence>
<feature type="transmembrane region" description="Helical" evidence="12">
    <location>
        <begin position="643"/>
        <end position="666"/>
    </location>
</feature>
<dbReference type="InterPro" id="IPR011640">
    <property type="entry name" value="Fe2_transport_prot_B_C"/>
</dbReference>
<dbReference type="NCBIfam" id="TIGR00231">
    <property type="entry name" value="small_GTP"/>
    <property type="match status" value="1"/>
</dbReference>
<feature type="transmembrane region" description="Helical" evidence="12">
    <location>
        <begin position="274"/>
        <end position="303"/>
    </location>
</feature>
<keyword evidence="3" id="KW-1003">Cell membrane</keyword>
<dbReference type="PANTHER" id="PTHR43185:SF1">
    <property type="entry name" value="FE(2+) TRANSPORTER FEOB"/>
    <property type="match status" value="1"/>
</dbReference>
<dbReference type="PANTHER" id="PTHR43185">
    <property type="entry name" value="FERROUS IRON TRANSPORT PROTEIN B"/>
    <property type="match status" value="1"/>
</dbReference>
<dbReference type="PROSITE" id="PS51711">
    <property type="entry name" value="G_FEOB"/>
    <property type="match status" value="1"/>
</dbReference>
<dbReference type="Gene3D" id="3.40.50.300">
    <property type="entry name" value="P-loop containing nucleotide triphosphate hydrolases"/>
    <property type="match status" value="1"/>
</dbReference>
<protein>
    <submittedName>
        <fullName evidence="14">Ferrous iron transport protein B</fullName>
    </submittedName>
</protein>
<evidence type="ECO:0000313" key="14">
    <source>
        <dbReference type="EMBL" id="SFV58077.1"/>
    </source>
</evidence>
<gene>
    <name evidence="14" type="ORF">MNB_SUP05-5-765</name>
</gene>
<dbReference type="PRINTS" id="PR00326">
    <property type="entry name" value="GTP1OBG"/>
</dbReference>
<dbReference type="Pfam" id="PF07664">
    <property type="entry name" value="FeoB_C"/>
    <property type="match status" value="1"/>
</dbReference>
<dbReference type="GO" id="GO:0005886">
    <property type="term" value="C:plasma membrane"/>
    <property type="evidence" value="ECO:0007669"/>
    <property type="project" value="UniProtKB-SubCell"/>
</dbReference>
<name>A0A1W1BX78_9ZZZZ</name>
<dbReference type="Pfam" id="PF07670">
    <property type="entry name" value="Gate"/>
    <property type="match status" value="2"/>
</dbReference>
<feature type="transmembrane region" description="Helical" evidence="12">
    <location>
        <begin position="672"/>
        <end position="694"/>
    </location>
</feature>
<proteinExistence type="predicted"/>
<evidence type="ECO:0000256" key="9">
    <source>
        <dbReference type="ARBA" id="ARBA00023065"/>
    </source>
</evidence>
<evidence type="ECO:0000256" key="12">
    <source>
        <dbReference type="SAM" id="Phobius"/>
    </source>
</evidence>
<feature type="transmembrane region" description="Helical" evidence="12">
    <location>
        <begin position="447"/>
        <end position="467"/>
    </location>
</feature>
<feature type="transmembrane region" description="Helical" evidence="12">
    <location>
        <begin position="393"/>
        <end position="413"/>
    </location>
</feature>
<dbReference type="InterPro" id="IPR030389">
    <property type="entry name" value="G_FEOB_dom"/>
</dbReference>
<dbReference type="GO" id="GO:0005525">
    <property type="term" value="F:GTP binding"/>
    <property type="evidence" value="ECO:0007669"/>
    <property type="project" value="UniProtKB-KW"/>
</dbReference>
<evidence type="ECO:0000256" key="4">
    <source>
        <dbReference type="ARBA" id="ARBA00022496"/>
    </source>
</evidence>
<feature type="transmembrane region" description="Helical" evidence="12">
    <location>
        <begin position="364"/>
        <end position="387"/>
    </location>
</feature>
<evidence type="ECO:0000256" key="7">
    <source>
        <dbReference type="ARBA" id="ARBA00022989"/>
    </source>
</evidence>
<dbReference type="AlphaFoldDB" id="A0A1W1BX78"/>
<evidence type="ECO:0000256" key="6">
    <source>
        <dbReference type="ARBA" id="ARBA00022741"/>
    </source>
</evidence>
<sequence>MNRNIALIGNPNAGKTTLFNLLTGTNQKTGNWPGVTIDKKEGICQFDSEQFNIIDLPGIYSIYESENSVDMQIAKNYILENKDDIYINIIDASNLERGLYLTNQLKEQGIKIIIILNMMDIASKLGIDIDVELLEKKLSVKVLKFSLSEDKDISSIFTIINNLEKTTTVKTQSSNKKSEAEELLSASFYSEQAKEITSAVVIEKKIGFNLSDKVDKWILGRWSGIPIFFTAMYFLFLFSINIGGAFIDFFDIASGAIFVDGLSFLLNQINIPEFLIVILANGIGGGIQVVATFIPIIAFLYLFLTLLEEVGYLARAAFVMNKFMSYLGISGKSFIPLIVGFGCNVPGMMATRTLDSHKQRITTVLMSPFMSCGARLAVYALFAAAFFPVGGQNIVFLLYLIGIFFAIVTAFIMKKALNDEESEFLIELPTYHRPSLKNIFINTWNKLKGFILSAGKIIIIIVALINITNSIGTDGSFGNQNTDKSILSFTAKSITPIFSPMGLKEENWPAVVGILTGLLAKEVVVGTLDSLYSNIVNEENNQENDNTEFFLLDSLATAISTIPNNLVDALSNLSDPLGFGVLNEAKNKDDFAKSQEVKLSTFGVMVSYFDGKIGAFAYLLFILLYFPCVAATSTMFREVGRNWAITGVIWSTGLAYVVAVVFYQLATFNQHYLSSTLWTTGLLSLLLISILLFVKKVRKIDSMNIPVIMEESKCRHC</sequence>
<feature type="transmembrane region" description="Helical" evidence="12">
    <location>
        <begin position="323"/>
        <end position="343"/>
    </location>
</feature>
<feature type="transmembrane region" description="Helical" evidence="12">
    <location>
        <begin position="218"/>
        <end position="240"/>
    </location>
</feature>
<evidence type="ECO:0000256" key="8">
    <source>
        <dbReference type="ARBA" id="ARBA00023004"/>
    </source>
</evidence>
<dbReference type="InterPro" id="IPR050860">
    <property type="entry name" value="FeoB_GTPase"/>
</dbReference>
<dbReference type="InterPro" id="IPR011642">
    <property type="entry name" value="Gate_dom"/>
</dbReference>
<keyword evidence="5 12" id="KW-0812">Transmembrane</keyword>
<feature type="domain" description="FeoB-type G" evidence="13">
    <location>
        <begin position="2"/>
        <end position="166"/>
    </location>
</feature>
<keyword evidence="2" id="KW-0813">Transport</keyword>
<keyword evidence="4" id="KW-0410">Iron transport</keyword>
<dbReference type="CDD" id="cd01879">
    <property type="entry name" value="FeoB"/>
    <property type="match status" value="1"/>
</dbReference>
<dbReference type="InterPro" id="IPR027417">
    <property type="entry name" value="P-loop_NTPase"/>
</dbReference>
<dbReference type="Pfam" id="PF02421">
    <property type="entry name" value="FeoB_N"/>
    <property type="match status" value="1"/>
</dbReference>
<keyword evidence="11 12" id="KW-0472">Membrane</keyword>
<dbReference type="InterPro" id="IPR005225">
    <property type="entry name" value="Small_GTP-bd"/>
</dbReference>
<dbReference type="EMBL" id="FPHJ01000023">
    <property type="protein sequence ID" value="SFV58077.1"/>
    <property type="molecule type" value="Genomic_DNA"/>
</dbReference>
<comment type="subcellular location">
    <subcellularLocation>
        <location evidence="1">Cell membrane</location>
        <topology evidence="1">Multi-pass membrane protein</topology>
    </subcellularLocation>
</comment>